<dbReference type="EMBL" id="ANMG01000023">
    <property type="protein sequence ID" value="EMD27229.1"/>
    <property type="molecule type" value="Genomic_DNA"/>
</dbReference>
<comment type="caution">
    <text evidence="1">The sequence shown here is derived from an EMBL/GenBank/DDBJ whole genome shotgun (WGS) entry which is preliminary data.</text>
</comment>
<name>M2NXA6_9PSEU</name>
<proteinExistence type="predicted"/>
<dbReference type="PATRIC" id="fig|1238180.3.peg.2840"/>
<organism evidence="1 2">
    <name type="scientific">Amycolatopsis azurea DSM 43854</name>
    <dbReference type="NCBI Taxonomy" id="1238180"/>
    <lineage>
        <taxon>Bacteria</taxon>
        <taxon>Bacillati</taxon>
        <taxon>Actinomycetota</taxon>
        <taxon>Actinomycetes</taxon>
        <taxon>Pseudonocardiales</taxon>
        <taxon>Pseudonocardiaceae</taxon>
        <taxon>Amycolatopsis</taxon>
    </lineage>
</organism>
<dbReference type="Proteomes" id="UP000014137">
    <property type="component" value="Unassembled WGS sequence"/>
</dbReference>
<accession>M2NXA6</accession>
<dbReference type="AlphaFoldDB" id="M2NXA6"/>
<reference evidence="1 2" key="1">
    <citation type="submission" date="2012-10" db="EMBL/GenBank/DDBJ databases">
        <title>Genome assembly of Amycolatopsis azurea DSM 43854.</title>
        <authorList>
            <person name="Khatri I."/>
            <person name="Kaur I."/>
            <person name="Subramanian S."/>
            <person name="Mayilraj S."/>
        </authorList>
    </citation>
    <scope>NUCLEOTIDE SEQUENCE [LARGE SCALE GENOMIC DNA]</scope>
    <source>
        <strain evidence="1 2">DSM 43854</strain>
    </source>
</reference>
<evidence type="ECO:0000313" key="1">
    <source>
        <dbReference type="EMBL" id="EMD27229.1"/>
    </source>
</evidence>
<evidence type="ECO:0000313" key="2">
    <source>
        <dbReference type="Proteomes" id="UP000014137"/>
    </source>
</evidence>
<protein>
    <submittedName>
        <fullName evidence="1">Uncharacterized protein</fullName>
    </submittedName>
</protein>
<sequence>MKGRTAALDRAQVVVECSGEPIESYGEQIEPELWNCATAQGIHHLATTN</sequence>
<gene>
    <name evidence="1" type="ORF">C791_2241</name>
</gene>